<protein>
    <submittedName>
        <fullName evidence="3">CHAT domain-containing tetratricopeptide repeat protein</fullName>
    </submittedName>
</protein>
<organism evidence="3 4">
    <name type="scientific">Trichocoleus desertorum GB2-A4</name>
    <dbReference type="NCBI Taxonomy" id="2933944"/>
    <lineage>
        <taxon>Bacteria</taxon>
        <taxon>Bacillati</taxon>
        <taxon>Cyanobacteriota</taxon>
        <taxon>Cyanophyceae</taxon>
        <taxon>Leptolyngbyales</taxon>
        <taxon>Trichocoleusaceae</taxon>
        <taxon>Trichocoleus</taxon>
    </lineage>
</organism>
<gene>
    <name evidence="3" type="ORF">NC998_13520</name>
</gene>
<dbReference type="InterPro" id="IPR011990">
    <property type="entry name" value="TPR-like_helical_dom_sf"/>
</dbReference>
<dbReference type="SUPFAM" id="SSF48452">
    <property type="entry name" value="TPR-like"/>
    <property type="match status" value="3"/>
</dbReference>
<dbReference type="RefSeq" id="WP_190432557.1">
    <property type="nucleotide sequence ID" value="NZ_JAMPKM010000007.1"/>
</dbReference>
<dbReference type="PROSITE" id="PS50293">
    <property type="entry name" value="TPR_REGION"/>
    <property type="match status" value="2"/>
</dbReference>
<dbReference type="PANTHER" id="PTHR10098:SF108">
    <property type="entry name" value="TETRATRICOPEPTIDE REPEAT PROTEIN 28"/>
    <property type="match status" value="1"/>
</dbReference>
<keyword evidence="1" id="KW-0802">TPR repeat</keyword>
<accession>A0ABV0J8L4</accession>
<evidence type="ECO:0000313" key="3">
    <source>
        <dbReference type="EMBL" id="MEP0818115.1"/>
    </source>
</evidence>
<feature type="repeat" description="TPR" evidence="1">
    <location>
        <begin position="169"/>
        <end position="202"/>
    </location>
</feature>
<keyword evidence="4" id="KW-1185">Reference proteome</keyword>
<evidence type="ECO:0000256" key="1">
    <source>
        <dbReference type="PROSITE-ProRule" id="PRU00339"/>
    </source>
</evidence>
<name>A0ABV0J8L4_9CYAN</name>
<proteinExistence type="predicted"/>
<comment type="caution">
    <text evidence="3">The sequence shown here is derived from an EMBL/GenBank/DDBJ whole genome shotgun (WGS) entry which is preliminary data.</text>
</comment>
<reference evidence="3 4" key="1">
    <citation type="submission" date="2022-04" db="EMBL/GenBank/DDBJ databases">
        <title>Positive selection, recombination, and allopatry shape intraspecific diversity of widespread and dominant cyanobacteria.</title>
        <authorList>
            <person name="Wei J."/>
            <person name="Shu W."/>
            <person name="Hu C."/>
        </authorList>
    </citation>
    <scope>NUCLEOTIDE SEQUENCE [LARGE SCALE GENOMIC DNA]</scope>
    <source>
        <strain evidence="3 4">GB2-A4</strain>
    </source>
</reference>
<sequence>MSYHRRSLSFVVAALLLAGGTPLDHFNPLGASVVLAQSETEQAQITEAVYLNQQGYDQFRQGQPREALATLQKAIAIFKATGAKAGEAQSLNHIANVYHYSLGQYPKALEFYQQALKLRQKIGDREGEWATLADMGVAYGEQGQYTKALEFYQKALGIIRQLGDRNSEKLRLNEVASVYFRLGQYPQALEAYQQVLKLQREGRDREGEATTLGNVGVVYVNLGQYAKALESYRQALAIFDSLPAYQGTKATILNNMGGLFFSIGQYKEALDSTQQALAIFNKFSDRPDAATAFTELGLLYEIVGQYSQPLEFQQSGLAMRRDIGNALNQESITKVGQAATLNNIGRVYARVGKYDQALKLHQQALAIYQELSDRAGEATTQNNLGQVYDNQKQTDQALKFYQQALQLYKQVGDRTGEGVALSNLGHSYEQQGQNAQALKFYQQALTVHREVGDRVNEGVTLSSIGRILHRSGQQSEAEKTLRQAIAILESLRPGLTDAEKVSIFETQQKTYGTLQQTLIAHKQTNPALEIAERSRARAFVELLAQRLSTNSTTAPALNPPTLAQIKQIAKTQNSTLVEYAIVQDIAPSQAPQLFIWVIQPTGNISFRQVELKGLPQSGINAADTASVLESLVTQAREAIGIKGRGLTFQEDTTTVARAIAKVNNQTNQPLQQLHQLLIQPIADLLPTDPNAHVTFLPQEALFLVPFPALQASNGRYLIEQHTVLTAPSIQVLDLTRQKRQQQSGKAKNLLVVGNPTMPKVSLPLGATPQPLPSLPGAEQEAKAIAALLKTQALTGSQATKTTILQQMTQTRLVHLATHGLLDDFKGLGVPGAIALAPSGRDNGLLTASEILDLKLNTDLVVLSACDTGRGRITGDGVVGLSRSFIAAGAPSVMVSLWQVPDAPTATLMTQFYQTLQQQPDKAQALRQAMLATMKQHPDPKDWAAFTLIGEAQ</sequence>
<dbReference type="InterPro" id="IPR019734">
    <property type="entry name" value="TPR_rpt"/>
</dbReference>
<dbReference type="EMBL" id="JAMPKM010000007">
    <property type="protein sequence ID" value="MEP0818115.1"/>
    <property type="molecule type" value="Genomic_DNA"/>
</dbReference>
<dbReference type="Gene3D" id="1.25.40.10">
    <property type="entry name" value="Tetratricopeptide repeat domain"/>
    <property type="match status" value="3"/>
</dbReference>
<dbReference type="PANTHER" id="PTHR10098">
    <property type="entry name" value="RAPSYN-RELATED"/>
    <property type="match status" value="1"/>
</dbReference>
<dbReference type="Pfam" id="PF13424">
    <property type="entry name" value="TPR_12"/>
    <property type="match status" value="5"/>
</dbReference>
<evidence type="ECO:0000313" key="4">
    <source>
        <dbReference type="Proteomes" id="UP001464891"/>
    </source>
</evidence>
<feature type="repeat" description="TPR" evidence="1">
    <location>
        <begin position="378"/>
        <end position="411"/>
    </location>
</feature>
<dbReference type="InterPro" id="IPR024983">
    <property type="entry name" value="CHAT_dom"/>
</dbReference>
<feature type="repeat" description="TPR" evidence="1">
    <location>
        <begin position="209"/>
        <end position="242"/>
    </location>
</feature>
<evidence type="ECO:0000259" key="2">
    <source>
        <dbReference type="Pfam" id="PF12770"/>
    </source>
</evidence>
<dbReference type="Pfam" id="PF12770">
    <property type="entry name" value="CHAT"/>
    <property type="match status" value="1"/>
</dbReference>
<feature type="repeat" description="TPR" evidence="1">
    <location>
        <begin position="129"/>
        <end position="162"/>
    </location>
</feature>
<dbReference type="SMART" id="SM00028">
    <property type="entry name" value="TPR"/>
    <property type="match status" value="11"/>
</dbReference>
<feature type="repeat" description="TPR" evidence="1">
    <location>
        <begin position="338"/>
        <end position="371"/>
    </location>
</feature>
<feature type="repeat" description="TPR" evidence="1">
    <location>
        <begin position="418"/>
        <end position="451"/>
    </location>
</feature>
<dbReference type="Proteomes" id="UP001464891">
    <property type="component" value="Unassembled WGS sequence"/>
</dbReference>
<feature type="repeat" description="TPR" evidence="1">
    <location>
        <begin position="250"/>
        <end position="283"/>
    </location>
</feature>
<feature type="domain" description="CHAT" evidence="2">
    <location>
        <begin position="668"/>
        <end position="950"/>
    </location>
</feature>
<dbReference type="PROSITE" id="PS50005">
    <property type="entry name" value="TPR"/>
    <property type="match status" value="7"/>
</dbReference>